<comment type="caution">
    <text evidence="2">The sequence shown here is derived from an EMBL/GenBank/DDBJ whole genome shotgun (WGS) entry which is preliminary data.</text>
</comment>
<dbReference type="Pfam" id="PF01841">
    <property type="entry name" value="Transglut_core"/>
    <property type="match status" value="1"/>
</dbReference>
<dbReference type="AlphaFoldDB" id="A0A0N0GKJ8"/>
<evidence type="ECO:0000259" key="1">
    <source>
        <dbReference type="SMART" id="SM00460"/>
    </source>
</evidence>
<name>A0A0N0GKJ8_9NEIS</name>
<dbReference type="InterPro" id="IPR013589">
    <property type="entry name" value="Bac_transglu_N"/>
</dbReference>
<dbReference type="InterPro" id="IPR002931">
    <property type="entry name" value="Transglutaminase-like"/>
</dbReference>
<dbReference type="Proteomes" id="UP000037939">
    <property type="component" value="Unassembled WGS sequence"/>
</dbReference>
<reference evidence="2 3" key="1">
    <citation type="submission" date="2015-07" db="EMBL/GenBank/DDBJ databases">
        <title>Draft genome sequence of the Amantichitinum ursilacus IGB-41, a new chitin-degrading bacterium.</title>
        <authorList>
            <person name="Kirstahler P."/>
            <person name="Guenther M."/>
            <person name="Grumaz C."/>
            <person name="Rupp S."/>
            <person name="Zibek S."/>
            <person name="Sohn K."/>
        </authorList>
    </citation>
    <scope>NUCLEOTIDE SEQUENCE [LARGE SCALE GENOMIC DNA]</scope>
    <source>
        <strain evidence="2 3">IGB-41</strain>
    </source>
</reference>
<feature type="domain" description="Transglutaminase-like" evidence="1">
    <location>
        <begin position="154"/>
        <end position="216"/>
    </location>
</feature>
<evidence type="ECO:0000313" key="2">
    <source>
        <dbReference type="EMBL" id="KPC49123.1"/>
    </source>
</evidence>
<dbReference type="EMBL" id="LAQT01000038">
    <property type="protein sequence ID" value="KPC49123.1"/>
    <property type="molecule type" value="Genomic_DNA"/>
</dbReference>
<sequence>MHLEIKHETVYRYDTPPAYSVQLLRLTPRADPGQAVVHWHLDVPGPTQSTIDTFGNREHVLTLEEATTEIRIVAHGIIETRPANPPHNALPPMVFRKVTPLTEPDEAIKAFAGKYRKLVARHGRHGLMDMMADLLDHMPYTPGETDVTTSARDAFRLSRGVCQDHSHVFLALCRFLEIPARYVSGYLYTENDHHVASHAWVDAFTDELWHGFDTSNGCTPDERYVRLAIGLDYLDACPIRGLRRGGGDEIMESHTRVRHAIERDSAQQQNQQ</sequence>
<protein>
    <recommendedName>
        <fullName evidence="1">Transglutaminase-like domain-containing protein</fullName>
    </recommendedName>
</protein>
<accession>A0A0N0GKJ8</accession>
<dbReference type="SMART" id="SM00460">
    <property type="entry name" value="TGc"/>
    <property type="match status" value="1"/>
</dbReference>
<dbReference type="PATRIC" id="fig|857265.3.peg.4387"/>
<dbReference type="InterPro" id="IPR038765">
    <property type="entry name" value="Papain-like_cys_pep_sf"/>
</dbReference>
<dbReference type="Gene3D" id="3.10.620.30">
    <property type="match status" value="1"/>
</dbReference>
<dbReference type="PANTHER" id="PTHR33490:SF6">
    <property type="entry name" value="SLL1049 PROTEIN"/>
    <property type="match status" value="1"/>
</dbReference>
<gene>
    <name evidence="2" type="ORF">WG78_21425</name>
</gene>
<dbReference type="OrthoDB" id="5438043at2"/>
<keyword evidence="3" id="KW-1185">Reference proteome</keyword>
<dbReference type="PANTHER" id="PTHR33490">
    <property type="entry name" value="BLR5614 PROTEIN-RELATED"/>
    <property type="match status" value="1"/>
</dbReference>
<dbReference type="RefSeq" id="WP_053939854.1">
    <property type="nucleotide sequence ID" value="NZ_LAQT01000038.1"/>
</dbReference>
<organism evidence="2 3">
    <name type="scientific">Amantichitinum ursilacus</name>
    <dbReference type="NCBI Taxonomy" id="857265"/>
    <lineage>
        <taxon>Bacteria</taxon>
        <taxon>Pseudomonadati</taxon>
        <taxon>Pseudomonadota</taxon>
        <taxon>Betaproteobacteria</taxon>
        <taxon>Neisseriales</taxon>
        <taxon>Chitinibacteraceae</taxon>
        <taxon>Amantichitinum</taxon>
    </lineage>
</organism>
<proteinExistence type="predicted"/>
<evidence type="ECO:0000313" key="3">
    <source>
        <dbReference type="Proteomes" id="UP000037939"/>
    </source>
</evidence>
<dbReference type="Pfam" id="PF08379">
    <property type="entry name" value="Bact_transglu_N"/>
    <property type="match status" value="1"/>
</dbReference>
<dbReference type="STRING" id="857265.WG78_21425"/>
<dbReference type="SUPFAM" id="SSF54001">
    <property type="entry name" value="Cysteine proteinases"/>
    <property type="match status" value="1"/>
</dbReference>